<evidence type="ECO:0000313" key="2">
    <source>
        <dbReference type="EMBL" id="KAH7112265.1"/>
    </source>
</evidence>
<feature type="domain" description="NACHT-NTPase and P-loop NTPases N-terminal" evidence="1">
    <location>
        <begin position="96"/>
        <end position="130"/>
    </location>
</feature>
<dbReference type="InterPro" id="IPR031352">
    <property type="entry name" value="SesA"/>
</dbReference>
<organism evidence="2 3">
    <name type="scientific">Dactylonectria estremocensis</name>
    <dbReference type="NCBI Taxonomy" id="1079267"/>
    <lineage>
        <taxon>Eukaryota</taxon>
        <taxon>Fungi</taxon>
        <taxon>Dikarya</taxon>
        <taxon>Ascomycota</taxon>
        <taxon>Pezizomycotina</taxon>
        <taxon>Sordariomycetes</taxon>
        <taxon>Hypocreomycetidae</taxon>
        <taxon>Hypocreales</taxon>
        <taxon>Nectriaceae</taxon>
        <taxon>Dactylonectria</taxon>
    </lineage>
</organism>
<keyword evidence="3" id="KW-1185">Reference proteome</keyword>
<accession>A0A9P9IAA2</accession>
<dbReference type="Proteomes" id="UP000717696">
    <property type="component" value="Unassembled WGS sequence"/>
</dbReference>
<evidence type="ECO:0000313" key="3">
    <source>
        <dbReference type="Proteomes" id="UP000717696"/>
    </source>
</evidence>
<gene>
    <name evidence="2" type="ORF">B0J13DRAFT_534151</name>
</gene>
<dbReference type="AlphaFoldDB" id="A0A9P9IAA2"/>
<protein>
    <recommendedName>
        <fullName evidence="1">NACHT-NTPase and P-loop NTPases N-terminal domain-containing protein</fullName>
    </recommendedName>
</protein>
<evidence type="ECO:0000259" key="1">
    <source>
        <dbReference type="Pfam" id="PF17107"/>
    </source>
</evidence>
<comment type="caution">
    <text evidence="2">The sequence shown here is derived from an EMBL/GenBank/DDBJ whole genome shotgun (WGS) entry which is preliminary data.</text>
</comment>
<name>A0A9P9IAA2_9HYPO</name>
<sequence>MAGQTKVALLSGFWPRLIRSAISMALSLPPGRPSFTREIFPTLVFVAEYQPGTSASPPQTSQTFSPDLHRAVTRISKWIPSASLRPQSQSFKPSLRTYKAIQHLRGLPNEFNEVNRNLPLAQDTLGTAGRGMGRIIKKRP</sequence>
<proteinExistence type="predicted"/>
<dbReference type="Pfam" id="PF17107">
    <property type="entry name" value="SesA"/>
    <property type="match status" value="1"/>
</dbReference>
<dbReference type="EMBL" id="JAGMUU010000052">
    <property type="protein sequence ID" value="KAH7112265.1"/>
    <property type="molecule type" value="Genomic_DNA"/>
</dbReference>
<reference evidence="2" key="1">
    <citation type="journal article" date="2021" name="Nat. Commun.">
        <title>Genetic determinants of endophytism in the Arabidopsis root mycobiome.</title>
        <authorList>
            <person name="Mesny F."/>
            <person name="Miyauchi S."/>
            <person name="Thiergart T."/>
            <person name="Pickel B."/>
            <person name="Atanasova L."/>
            <person name="Karlsson M."/>
            <person name="Huettel B."/>
            <person name="Barry K.W."/>
            <person name="Haridas S."/>
            <person name="Chen C."/>
            <person name="Bauer D."/>
            <person name="Andreopoulos W."/>
            <person name="Pangilinan J."/>
            <person name="LaButti K."/>
            <person name="Riley R."/>
            <person name="Lipzen A."/>
            <person name="Clum A."/>
            <person name="Drula E."/>
            <person name="Henrissat B."/>
            <person name="Kohler A."/>
            <person name="Grigoriev I.V."/>
            <person name="Martin F.M."/>
            <person name="Hacquard S."/>
        </authorList>
    </citation>
    <scope>NUCLEOTIDE SEQUENCE</scope>
    <source>
        <strain evidence="2">MPI-CAGE-AT-0021</strain>
    </source>
</reference>